<evidence type="ECO:0000313" key="3">
    <source>
        <dbReference type="WBParaSite" id="scf7180000417836.g1829"/>
    </source>
</evidence>
<organism evidence="2 3">
    <name type="scientific">Meloidogyne floridensis</name>
    <dbReference type="NCBI Taxonomy" id="298350"/>
    <lineage>
        <taxon>Eukaryota</taxon>
        <taxon>Metazoa</taxon>
        <taxon>Ecdysozoa</taxon>
        <taxon>Nematoda</taxon>
        <taxon>Chromadorea</taxon>
        <taxon>Rhabditida</taxon>
        <taxon>Tylenchina</taxon>
        <taxon>Tylenchomorpha</taxon>
        <taxon>Tylenchoidea</taxon>
        <taxon>Meloidogynidae</taxon>
        <taxon>Meloidogyninae</taxon>
        <taxon>Meloidogyne</taxon>
    </lineage>
</organism>
<dbReference type="AlphaFoldDB" id="A0A915NF11"/>
<protein>
    <submittedName>
        <fullName evidence="3">BTB domain-containing protein</fullName>
    </submittedName>
</protein>
<evidence type="ECO:0000256" key="1">
    <source>
        <dbReference type="SAM" id="MobiDB-lite"/>
    </source>
</evidence>
<feature type="compositionally biased region" description="Basic and acidic residues" evidence="1">
    <location>
        <begin position="98"/>
        <end position="115"/>
    </location>
</feature>
<evidence type="ECO:0000313" key="2">
    <source>
        <dbReference type="Proteomes" id="UP000887560"/>
    </source>
</evidence>
<accession>A0A915NF11</accession>
<keyword evidence="2" id="KW-1185">Reference proteome</keyword>
<reference evidence="3" key="1">
    <citation type="submission" date="2022-11" db="UniProtKB">
        <authorList>
            <consortium name="WormBaseParasite"/>
        </authorList>
    </citation>
    <scope>IDENTIFICATION</scope>
</reference>
<feature type="region of interest" description="Disordered" evidence="1">
    <location>
        <begin position="98"/>
        <end position="147"/>
    </location>
</feature>
<feature type="compositionally biased region" description="Acidic residues" evidence="1">
    <location>
        <begin position="116"/>
        <end position="142"/>
    </location>
</feature>
<dbReference type="Proteomes" id="UP000887560">
    <property type="component" value="Unplaced"/>
</dbReference>
<proteinExistence type="predicted"/>
<dbReference type="WBParaSite" id="scf7180000417836.g1829">
    <property type="protein sequence ID" value="scf7180000417836.g1829"/>
    <property type="gene ID" value="scf7180000417836.g1829"/>
</dbReference>
<name>A0A915NF11_9BILA</name>
<sequence length="619" mass="72721">MAEVKSNTKKFSNSLVQNDQLRNKQITNFSSKTSQITKNNSNNLGFRYIWPVRVQLRQLGPNGENTILHISPKFATVHEHVSFQWTLKMHGIPERMKKKFSEERNVEENKIKSAIDDEEDGKEEEGEDEEEDDEDEEDEEESPSSAEKGYVAISLYYLDGPVNNICLKAQVHVLEEKELKLQRDFEEVHLEEKNCLTVTRGSECELALNDRNKVSNYIRQNIGKVIRLSLLIEMDLAHFCADTYLNAVSPTPIHSFLTANYRARVSSKVWRKCSNRRPRSASDGHHKMITGNRKLDLERSFNRVMDRERERRELERCYSNYGSRKGSRRHSQNEELILEEVSLINNIEGQNKEEKKEIIENEDINNNLIKNKQIKQIKTISNQTLIIIPHHRATEQHLFKKLLVACCESCERRASLTLLVPNNYHQHNYVRKRNFSQSEEDCFNRSCSDCEMEREDNEDEEDIPFECDEENKAEIHDTLANMYFNKVVLPDMDYVEDFVDFLIDAELNDLPVLKRACERYLCGELNTKKELMTSLILDLFFIAMVFRLPVMKSMTLTELCDRYYEMEDLAILMEREEYKSLDKRIQQLCGDRNLADLVDECKRFREQCLRVQRVNFCSK</sequence>